<evidence type="ECO:0000256" key="2">
    <source>
        <dbReference type="ARBA" id="ARBA00023295"/>
    </source>
</evidence>
<evidence type="ECO:0000256" key="1">
    <source>
        <dbReference type="ARBA" id="ARBA00022801"/>
    </source>
</evidence>
<dbReference type="SUPFAM" id="SSF75005">
    <property type="entry name" value="Arabinanase/levansucrase/invertase"/>
    <property type="match status" value="1"/>
</dbReference>
<gene>
    <name evidence="3" type="ORF">ABB05_19055</name>
</gene>
<dbReference type="PATRIC" id="fig|217031.6.peg.4136"/>
<dbReference type="PANTHER" id="PTHR43301:SF3">
    <property type="entry name" value="ARABINAN ENDO-1,5-ALPHA-L-ARABINOSIDASE A-RELATED"/>
    <property type="match status" value="1"/>
</dbReference>
<dbReference type="SUPFAM" id="SSF49899">
    <property type="entry name" value="Concanavalin A-like lectins/glucanases"/>
    <property type="match status" value="1"/>
</dbReference>
<evidence type="ECO:0000313" key="3">
    <source>
        <dbReference type="EMBL" id="OAK67264.1"/>
    </source>
</evidence>
<keyword evidence="4" id="KW-1185">Reference proteome</keyword>
<dbReference type="InterPro" id="IPR050727">
    <property type="entry name" value="GH43_arabinanases"/>
</dbReference>
<dbReference type="Gene3D" id="2.115.10.20">
    <property type="entry name" value="Glycosyl hydrolase domain, family 43"/>
    <property type="match status" value="1"/>
</dbReference>
<keyword evidence="2" id="KW-0326">Glycosidase</keyword>
<dbReference type="Pfam" id="PF13385">
    <property type="entry name" value="Laminin_G_3"/>
    <property type="match status" value="1"/>
</dbReference>
<accession>A0A177ZHM0</accession>
<dbReference type="Gene3D" id="2.60.120.200">
    <property type="match status" value="1"/>
</dbReference>
<dbReference type="PANTHER" id="PTHR43301">
    <property type="entry name" value="ARABINAN ENDO-1,5-ALPHA-L-ARABINOSIDASE"/>
    <property type="match status" value="1"/>
</dbReference>
<reference evidence="3 4" key="1">
    <citation type="submission" date="2015-05" db="EMBL/GenBank/DDBJ databases">
        <title>Comparison of genome.</title>
        <authorList>
            <person name="Zheng Z."/>
            <person name="Sun M."/>
        </authorList>
    </citation>
    <scope>NUCLEOTIDE SEQUENCE [LARGE SCALE GENOMIC DNA]</scope>
    <source>
        <strain evidence="3 4">G25-74</strain>
    </source>
</reference>
<dbReference type="InterPro" id="IPR013320">
    <property type="entry name" value="ConA-like_dom_sf"/>
</dbReference>
<proteinExistence type="predicted"/>
<name>A0A177ZHM0_9BACI</name>
<dbReference type="EMBL" id="LDJR01000060">
    <property type="protein sequence ID" value="OAK67264.1"/>
    <property type="molecule type" value="Genomic_DNA"/>
</dbReference>
<comment type="caution">
    <text evidence="3">The sequence shown here is derived from an EMBL/GenBank/DDBJ whole genome shotgun (WGS) entry which is preliminary data.</text>
</comment>
<dbReference type="CDD" id="cd08983">
    <property type="entry name" value="GH43_Bt3655-like"/>
    <property type="match status" value="1"/>
</dbReference>
<dbReference type="InterPro" id="IPR023296">
    <property type="entry name" value="Glyco_hydro_beta-prop_sf"/>
</dbReference>
<dbReference type="Proteomes" id="UP000077881">
    <property type="component" value="Unassembled WGS sequence"/>
</dbReference>
<dbReference type="GO" id="GO:0016798">
    <property type="term" value="F:hydrolase activity, acting on glycosyl bonds"/>
    <property type="evidence" value="ECO:0007669"/>
    <property type="project" value="UniProtKB-KW"/>
</dbReference>
<sequence>MAIESPAYLIAYFRSGPMQTNKNERLHYAYSRDGLHWYELNQNHAVWSTSIGEGILRDPFINKGKDGFWHLVFTIRPKGKFLGYAKSKDLITWQDEKAIEVMTNYHNVQNSWAPEFSYDPEKEDYLLYWASSVGEDMSHNKHYCCRTSDWNTFSETTLFFDPGFQTIDASIEQWNGTNYMFVKDESAVYDSKKRPQPIANKLAVSADLSGPYEVISDFITPAYTEGPEILKIENKQKWLLIYDYWKYGRFGIKESTNLVDWSDELDSTKYRFPYQIRHATVFPLGEDELFQLMNHFSLEAYYPTVFHSYVSLATHSSSGFMHNEFYMRSVSMWFKADTIVGTQVLYDEGGDKSGLGIRIKGGKLEAAVRSNGNQLTVSAESLETNKWYNVIVVFNEGNLNLYIDGKLAETNSFQSPFIENHPNPGGLGARFDTDAFGESAGKAIFNGIFRDCRIYTVPLQEEDVDYLFWTERR</sequence>
<dbReference type="AlphaFoldDB" id="A0A177ZHM0"/>
<dbReference type="RefSeq" id="WP_064468720.1">
    <property type="nucleotide sequence ID" value="NZ_LDJR01000060.1"/>
</dbReference>
<organism evidence="3 4">
    <name type="scientific">Lederbergia galactosidilytica</name>
    <dbReference type="NCBI Taxonomy" id="217031"/>
    <lineage>
        <taxon>Bacteria</taxon>
        <taxon>Bacillati</taxon>
        <taxon>Bacillota</taxon>
        <taxon>Bacilli</taxon>
        <taxon>Bacillales</taxon>
        <taxon>Bacillaceae</taxon>
        <taxon>Lederbergia</taxon>
    </lineage>
</organism>
<dbReference type="STRING" id="217031.ABB05_19055"/>
<protein>
    <submittedName>
        <fullName evidence="3">Uncharacterized protein</fullName>
    </submittedName>
</protein>
<evidence type="ECO:0000313" key="4">
    <source>
        <dbReference type="Proteomes" id="UP000077881"/>
    </source>
</evidence>
<keyword evidence="1" id="KW-0378">Hydrolase</keyword>